<dbReference type="Proteomes" id="UP000248544">
    <property type="component" value="Unassembled WGS sequence"/>
</dbReference>
<proteinExistence type="predicted"/>
<name>A0A2W2GHV5_9ACTN</name>
<organism evidence="1 2">
    <name type="scientific">Spongiactinospora gelatinilytica</name>
    <dbReference type="NCBI Taxonomy" id="2666298"/>
    <lineage>
        <taxon>Bacteria</taxon>
        <taxon>Bacillati</taxon>
        <taxon>Actinomycetota</taxon>
        <taxon>Actinomycetes</taxon>
        <taxon>Streptosporangiales</taxon>
        <taxon>Streptosporangiaceae</taxon>
        <taxon>Spongiactinospora</taxon>
    </lineage>
</organism>
<accession>A0A2W2GHV5</accession>
<gene>
    <name evidence="1" type="ORF">C1I98_33915</name>
</gene>
<protein>
    <submittedName>
        <fullName evidence="1">Uncharacterized protein</fullName>
    </submittedName>
</protein>
<dbReference type="RefSeq" id="WP_111171429.1">
    <property type="nucleotide sequence ID" value="NZ_POUA01000434.1"/>
</dbReference>
<evidence type="ECO:0000313" key="2">
    <source>
        <dbReference type="Proteomes" id="UP000248544"/>
    </source>
</evidence>
<dbReference type="AlphaFoldDB" id="A0A2W2GHV5"/>
<comment type="caution">
    <text evidence="1">The sequence shown here is derived from an EMBL/GenBank/DDBJ whole genome shotgun (WGS) entry which is preliminary data.</text>
</comment>
<reference evidence="1 2" key="1">
    <citation type="submission" date="2018-01" db="EMBL/GenBank/DDBJ databases">
        <title>Draft genome sequence of Sphaerisporangium sp. 7K107.</title>
        <authorList>
            <person name="Sahin N."/>
            <person name="Saygin H."/>
            <person name="Ay H."/>
        </authorList>
    </citation>
    <scope>NUCLEOTIDE SEQUENCE [LARGE SCALE GENOMIC DNA]</scope>
    <source>
        <strain evidence="1 2">7K107</strain>
    </source>
</reference>
<dbReference type="EMBL" id="POUA01000434">
    <property type="protein sequence ID" value="PZG26474.1"/>
    <property type="molecule type" value="Genomic_DNA"/>
</dbReference>
<keyword evidence="2" id="KW-1185">Reference proteome</keyword>
<sequence>MLERVASVGWWNFPQPERPLYAMSDLNVPIYTTRRDTIPGIMRGMGADNEDPSYWLRTHMKPCRMCMALAWSLAIVR</sequence>
<evidence type="ECO:0000313" key="1">
    <source>
        <dbReference type="EMBL" id="PZG26474.1"/>
    </source>
</evidence>